<organism evidence="15 16">
    <name type="scientific">Pseudomonas deceptionensis</name>
    <dbReference type="NCBI Taxonomy" id="882211"/>
    <lineage>
        <taxon>Bacteria</taxon>
        <taxon>Pseudomonadati</taxon>
        <taxon>Pseudomonadota</taxon>
        <taxon>Gammaproteobacteria</taxon>
        <taxon>Pseudomonadales</taxon>
        <taxon>Pseudomonadaceae</taxon>
        <taxon>Pseudomonas</taxon>
    </lineage>
</organism>
<dbReference type="GO" id="GO:0005886">
    <property type="term" value="C:plasma membrane"/>
    <property type="evidence" value="ECO:0007669"/>
    <property type="project" value="UniProtKB-SubCell"/>
</dbReference>
<dbReference type="RefSeq" id="WP_048361839.1">
    <property type="nucleotide sequence ID" value="NZ_FNUD01000002.1"/>
</dbReference>
<evidence type="ECO:0000256" key="6">
    <source>
        <dbReference type="ARBA" id="ARBA00022692"/>
    </source>
</evidence>
<evidence type="ECO:0000256" key="13">
    <source>
        <dbReference type="SAM" id="Phobius"/>
    </source>
</evidence>
<evidence type="ECO:0000259" key="14">
    <source>
        <dbReference type="Pfam" id="PF01292"/>
    </source>
</evidence>
<feature type="transmembrane region" description="Helical" evidence="13">
    <location>
        <begin position="149"/>
        <end position="169"/>
    </location>
</feature>
<evidence type="ECO:0000256" key="7">
    <source>
        <dbReference type="ARBA" id="ARBA00022723"/>
    </source>
</evidence>
<evidence type="ECO:0000256" key="10">
    <source>
        <dbReference type="ARBA" id="ARBA00023004"/>
    </source>
</evidence>
<keyword evidence="9 13" id="KW-1133">Transmembrane helix</keyword>
<proteinExistence type="inferred from homology"/>
<dbReference type="GO" id="GO:0020037">
    <property type="term" value="F:heme binding"/>
    <property type="evidence" value="ECO:0007669"/>
    <property type="project" value="TreeGrafter"/>
</dbReference>
<name>A0A0J6G0B0_PSEDM</name>
<keyword evidence="10" id="KW-0408">Iron</keyword>
<evidence type="ECO:0000256" key="5">
    <source>
        <dbReference type="ARBA" id="ARBA00022617"/>
    </source>
</evidence>
<dbReference type="Pfam" id="PF01292">
    <property type="entry name" value="Ni_hydr_CYTB"/>
    <property type="match status" value="1"/>
</dbReference>
<protein>
    <submittedName>
        <fullName evidence="15">Cytochrome b561</fullName>
    </submittedName>
</protein>
<evidence type="ECO:0000256" key="4">
    <source>
        <dbReference type="ARBA" id="ARBA00022475"/>
    </source>
</evidence>
<dbReference type="Proteomes" id="UP000183613">
    <property type="component" value="Unassembled WGS sequence"/>
</dbReference>
<dbReference type="AlphaFoldDB" id="A0A0J6G0B0"/>
<keyword evidence="8" id="KW-0249">Electron transport</keyword>
<dbReference type="InterPro" id="IPR011577">
    <property type="entry name" value="Cyt_b561_bac/Ni-Hgenase"/>
</dbReference>
<evidence type="ECO:0000256" key="3">
    <source>
        <dbReference type="ARBA" id="ARBA00022448"/>
    </source>
</evidence>
<evidence type="ECO:0000256" key="9">
    <source>
        <dbReference type="ARBA" id="ARBA00022989"/>
    </source>
</evidence>
<dbReference type="GO" id="GO:0022904">
    <property type="term" value="P:respiratory electron transport chain"/>
    <property type="evidence" value="ECO:0007669"/>
    <property type="project" value="InterPro"/>
</dbReference>
<evidence type="ECO:0000313" key="15">
    <source>
        <dbReference type="EMBL" id="SEE97852.1"/>
    </source>
</evidence>
<dbReference type="GO" id="GO:0046872">
    <property type="term" value="F:metal ion binding"/>
    <property type="evidence" value="ECO:0007669"/>
    <property type="project" value="UniProtKB-KW"/>
</dbReference>
<keyword evidence="5" id="KW-0349">Heme</keyword>
<keyword evidence="7" id="KW-0479">Metal-binding</keyword>
<evidence type="ECO:0000256" key="11">
    <source>
        <dbReference type="ARBA" id="ARBA00023136"/>
    </source>
</evidence>
<dbReference type="PATRIC" id="fig|882211.3.peg.4215"/>
<evidence type="ECO:0000256" key="8">
    <source>
        <dbReference type="ARBA" id="ARBA00022982"/>
    </source>
</evidence>
<keyword evidence="4" id="KW-1003">Cell membrane</keyword>
<dbReference type="GO" id="GO:0009055">
    <property type="term" value="F:electron transfer activity"/>
    <property type="evidence" value="ECO:0007669"/>
    <property type="project" value="InterPro"/>
</dbReference>
<comment type="subcellular location">
    <subcellularLocation>
        <location evidence="2">Cell membrane</location>
        <topology evidence="2">Multi-pass membrane protein</topology>
    </subcellularLocation>
</comment>
<comment type="cofactor">
    <cofactor evidence="1">
        <name>heme b</name>
        <dbReference type="ChEBI" id="CHEBI:60344"/>
    </cofactor>
</comment>
<keyword evidence="3" id="KW-0813">Transport</keyword>
<feature type="transmembrane region" description="Helical" evidence="13">
    <location>
        <begin position="49"/>
        <end position="68"/>
    </location>
</feature>
<keyword evidence="11 13" id="KW-0472">Membrane</keyword>
<keyword evidence="16" id="KW-1185">Reference proteome</keyword>
<feature type="transmembrane region" description="Helical" evidence="13">
    <location>
        <begin position="88"/>
        <end position="111"/>
    </location>
</feature>
<evidence type="ECO:0000256" key="1">
    <source>
        <dbReference type="ARBA" id="ARBA00001970"/>
    </source>
</evidence>
<reference evidence="15" key="1">
    <citation type="submission" date="2016-10" db="EMBL/GenBank/DDBJ databases">
        <authorList>
            <person name="Varghese N."/>
            <person name="Submissions S."/>
        </authorList>
    </citation>
    <scope>NUCLEOTIDE SEQUENCE [LARGE SCALE GENOMIC DNA]</scope>
    <source>
        <strain evidence="15">LMG 25555</strain>
    </source>
</reference>
<comment type="caution">
    <text evidence="15">The sequence shown here is derived from an EMBL/GenBank/DDBJ whole genome shotgun (WGS) entry which is preliminary data.</text>
</comment>
<dbReference type="SUPFAM" id="SSF81342">
    <property type="entry name" value="Transmembrane di-heme cytochromes"/>
    <property type="match status" value="1"/>
</dbReference>
<dbReference type="InterPro" id="IPR052168">
    <property type="entry name" value="Cytochrome_b561_oxidase"/>
</dbReference>
<dbReference type="PANTHER" id="PTHR30529">
    <property type="entry name" value="CYTOCHROME B561"/>
    <property type="match status" value="1"/>
</dbReference>
<dbReference type="PANTHER" id="PTHR30529:SF3">
    <property type="entry name" value="CYTOCHROME B561 HOMOLOG 1"/>
    <property type="match status" value="1"/>
</dbReference>
<dbReference type="InterPro" id="IPR016174">
    <property type="entry name" value="Di-haem_cyt_TM"/>
</dbReference>
<dbReference type="OrthoDB" id="8589936at2"/>
<comment type="similarity">
    <text evidence="12">Belongs to the cytochrome b561 family.</text>
</comment>
<dbReference type="EMBL" id="FNUD01000002">
    <property type="protein sequence ID" value="SEE97852.1"/>
    <property type="molecule type" value="Genomic_DNA"/>
</dbReference>
<feature type="transmembrane region" description="Helical" evidence="13">
    <location>
        <begin position="12"/>
        <end position="29"/>
    </location>
</feature>
<feature type="domain" description="Cytochrome b561 bacterial/Ni-hydrogenase" evidence="14">
    <location>
        <begin position="9"/>
        <end position="178"/>
    </location>
</feature>
<accession>A0A0J6G0B0</accession>
<sequence length="181" mass="20512">MTHDSVAQRYANLSIILHWLILALFFGVYACIEIKGLLPRGSTFKAPLLGMHAMFGMAIFALVWVRLLGRLKQRPPILPRPPAWQRTLAFLTHISLYVLMIATPVLAWLMLSAAGKSVPYFDFTLPSPIALDPDMARQFKNWHEWLGSAGYWLIGLHAGAGLFHHYLVGDNTLIRMLPRRH</sequence>
<evidence type="ECO:0000313" key="16">
    <source>
        <dbReference type="Proteomes" id="UP000183613"/>
    </source>
</evidence>
<gene>
    <name evidence="15" type="ORF">SAMN04489800_3286</name>
</gene>
<evidence type="ECO:0000256" key="12">
    <source>
        <dbReference type="ARBA" id="ARBA00037975"/>
    </source>
</evidence>
<keyword evidence="6 13" id="KW-0812">Transmembrane</keyword>
<evidence type="ECO:0000256" key="2">
    <source>
        <dbReference type="ARBA" id="ARBA00004651"/>
    </source>
</evidence>